<feature type="region of interest" description="Disordered" evidence="1">
    <location>
        <begin position="41"/>
        <end position="101"/>
    </location>
</feature>
<dbReference type="InterPro" id="IPR008906">
    <property type="entry name" value="HATC_C_dom"/>
</dbReference>
<accession>A0AAE1GYL9</accession>
<dbReference type="GO" id="GO:0046983">
    <property type="term" value="F:protein dimerization activity"/>
    <property type="evidence" value="ECO:0007669"/>
    <property type="project" value="InterPro"/>
</dbReference>
<proteinExistence type="predicted"/>
<reference evidence="3" key="2">
    <citation type="journal article" date="2023" name="BMC Genomics">
        <title>Pest status, molecular evolution, and epigenetic factors derived from the genome assembly of Frankliniella fusca, a thysanopteran phytovirus vector.</title>
        <authorList>
            <person name="Catto M.A."/>
            <person name="Labadie P.E."/>
            <person name="Jacobson A.L."/>
            <person name="Kennedy G.G."/>
            <person name="Srinivasan R."/>
            <person name="Hunt B.G."/>
        </authorList>
    </citation>
    <scope>NUCLEOTIDE SEQUENCE</scope>
    <source>
        <strain evidence="3">PL_HMW_Pooled</strain>
    </source>
</reference>
<reference evidence="3" key="1">
    <citation type="submission" date="2021-07" db="EMBL/GenBank/DDBJ databases">
        <authorList>
            <person name="Catto M.A."/>
            <person name="Jacobson A."/>
            <person name="Kennedy G."/>
            <person name="Labadie P."/>
            <person name="Hunt B.G."/>
            <person name="Srinivasan R."/>
        </authorList>
    </citation>
    <scope>NUCLEOTIDE SEQUENCE</scope>
    <source>
        <strain evidence="3">PL_HMW_Pooled</strain>
        <tissue evidence="3">Head</tissue>
    </source>
</reference>
<dbReference type="AlphaFoldDB" id="A0AAE1GYL9"/>
<dbReference type="Proteomes" id="UP001219518">
    <property type="component" value="Unassembled WGS sequence"/>
</dbReference>
<evidence type="ECO:0000259" key="2">
    <source>
        <dbReference type="Pfam" id="PF05699"/>
    </source>
</evidence>
<evidence type="ECO:0000313" key="3">
    <source>
        <dbReference type="EMBL" id="KAK3911462.1"/>
    </source>
</evidence>
<protein>
    <submittedName>
        <fullName evidence="3">AC9 transposase</fullName>
    </submittedName>
</protein>
<sequence length="172" mass="18841">MERDRSKTSYRSTKPDPGGAGGVDELVTSRLTVGAGEGLALPLATSPSWRSPPTGPYPKRWDRPAKANPSPWKFGASHPKKRRARGSGKGPSEEDRYAEILGGDRQQPEVWDEVDKYLLIVKTAGNFVKSNDLLKWWKARSADLPVLSRVARMVLATPASSSPRERNFSVAG</sequence>
<dbReference type="EMBL" id="JAHWGI010000268">
    <property type="protein sequence ID" value="KAK3911462.1"/>
    <property type="molecule type" value="Genomic_DNA"/>
</dbReference>
<organism evidence="3 4">
    <name type="scientific">Frankliniella fusca</name>
    <dbReference type="NCBI Taxonomy" id="407009"/>
    <lineage>
        <taxon>Eukaryota</taxon>
        <taxon>Metazoa</taxon>
        <taxon>Ecdysozoa</taxon>
        <taxon>Arthropoda</taxon>
        <taxon>Hexapoda</taxon>
        <taxon>Insecta</taxon>
        <taxon>Pterygota</taxon>
        <taxon>Neoptera</taxon>
        <taxon>Paraneoptera</taxon>
        <taxon>Thysanoptera</taxon>
        <taxon>Terebrantia</taxon>
        <taxon>Thripoidea</taxon>
        <taxon>Thripidae</taxon>
        <taxon>Frankliniella</taxon>
    </lineage>
</organism>
<dbReference type="SUPFAM" id="SSF53098">
    <property type="entry name" value="Ribonuclease H-like"/>
    <property type="match status" value="1"/>
</dbReference>
<dbReference type="Pfam" id="PF05699">
    <property type="entry name" value="Dimer_Tnp_hAT"/>
    <property type="match status" value="1"/>
</dbReference>
<keyword evidence="4" id="KW-1185">Reference proteome</keyword>
<feature type="domain" description="HAT C-terminal dimerisation" evidence="2">
    <location>
        <begin position="117"/>
        <end position="171"/>
    </location>
</feature>
<feature type="region of interest" description="Disordered" evidence="1">
    <location>
        <begin position="1"/>
        <end position="29"/>
    </location>
</feature>
<dbReference type="InterPro" id="IPR012337">
    <property type="entry name" value="RNaseH-like_sf"/>
</dbReference>
<evidence type="ECO:0000256" key="1">
    <source>
        <dbReference type="SAM" id="MobiDB-lite"/>
    </source>
</evidence>
<name>A0AAE1GYL9_9NEOP</name>
<evidence type="ECO:0000313" key="4">
    <source>
        <dbReference type="Proteomes" id="UP001219518"/>
    </source>
</evidence>
<comment type="caution">
    <text evidence="3">The sequence shown here is derived from an EMBL/GenBank/DDBJ whole genome shotgun (WGS) entry which is preliminary data.</text>
</comment>
<gene>
    <name evidence="3" type="ORF">KUF71_021190</name>
</gene>